<evidence type="ECO:0000313" key="1">
    <source>
        <dbReference type="EMBL" id="RZC36025.1"/>
    </source>
</evidence>
<organism evidence="1 2">
    <name type="scientific">Asbolus verrucosus</name>
    <name type="common">Desert ironclad beetle</name>
    <dbReference type="NCBI Taxonomy" id="1661398"/>
    <lineage>
        <taxon>Eukaryota</taxon>
        <taxon>Metazoa</taxon>
        <taxon>Ecdysozoa</taxon>
        <taxon>Arthropoda</taxon>
        <taxon>Hexapoda</taxon>
        <taxon>Insecta</taxon>
        <taxon>Pterygota</taxon>
        <taxon>Neoptera</taxon>
        <taxon>Endopterygota</taxon>
        <taxon>Coleoptera</taxon>
        <taxon>Polyphaga</taxon>
        <taxon>Cucujiformia</taxon>
        <taxon>Tenebrionidae</taxon>
        <taxon>Pimeliinae</taxon>
        <taxon>Asbolus</taxon>
    </lineage>
</organism>
<protein>
    <submittedName>
        <fullName evidence="1">Uncharacterized protein</fullName>
    </submittedName>
</protein>
<name>A0A482VT14_ASBVE</name>
<comment type="caution">
    <text evidence="1">The sequence shown here is derived from an EMBL/GenBank/DDBJ whole genome shotgun (WGS) entry which is preliminary data.</text>
</comment>
<proteinExistence type="predicted"/>
<dbReference type="AlphaFoldDB" id="A0A482VT14"/>
<dbReference type="EMBL" id="QDEB01065964">
    <property type="protein sequence ID" value="RZC36025.1"/>
    <property type="molecule type" value="Genomic_DNA"/>
</dbReference>
<sequence length="21" mass="2597">MRIWSSENPHFYVETPLHPQK</sequence>
<reference evidence="1 2" key="1">
    <citation type="submission" date="2017-03" db="EMBL/GenBank/DDBJ databases">
        <title>Genome of the blue death feigning beetle - Asbolus verrucosus.</title>
        <authorList>
            <person name="Rider S.D."/>
        </authorList>
    </citation>
    <scope>NUCLEOTIDE SEQUENCE [LARGE SCALE GENOMIC DNA]</scope>
    <source>
        <strain evidence="1">Butters</strain>
        <tissue evidence="1">Head and leg muscle</tissue>
    </source>
</reference>
<gene>
    <name evidence="1" type="ORF">BDFB_014383</name>
</gene>
<dbReference type="Proteomes" id="UP000292052">
    <property type="component" value="Unassembled WGS sequence"/>
</dbReference>
<keyword evidence="2" id="KW-1185">Reference proteome</keyword>
<evidence type="ECO:0000313" key="2">
    <source>
        <dbReference type="Proteomes" id="UP000292052"/>
    </source>
</evidence>
<accession>A0A482VT14</accession>
<feature type="non-terminal residue" evidence="1">
    <location>
        <position position="21"/>
    </location>
</feature>